<dbReference type="EMBL" id="OCND01000021">
    <property type="protein sequence ID" value="SOD57933.1"/>
    <property type="molecule type" value="Genomic_DNA"/>
</dbReference>
<organism evidence="1 2">
    <name type="scientific">Pseudoxanthomonas wuyuanensis</name>
    <dbReference type="NCBI Taxonomy" id="1073196"/>
    <lineage>
        <taxon>Bacteria</taxon>
        <taxon>Pseudomonadati</taxon>
        <taxon>Pseudomonadota</taxon>
        <taxon>Gammaproteobacteria</taxon>
        <taxon>Lysobacterales</taxon>
        <taxon>Lysobacteraceae</taxon>
        <taxon>Pseudoxanthomonas</taxon>
    </lineage>
</organism>
<name>A0A286DHC2_9GAMM</name>
<dbReference type="AlphaFoldDB" id="A0A286DHC2"/>
<accession>A0A286DHC2</accession>
<feature type="non-terminal residue" evidence="1">
    <location>
        <position position="1"/>
    </location>
</feature>
<reference evidence="1 2" key="1">
    <citation type="submission" date="2017-09" db="EMBL/GenBank/DDBJ databases">
        <authorList>
            <person name="Ehlers B."/>
            <person name="Leendertz F.H."/>
        </authorList>
    </citation>
    <scope>NUCLEOTIDE SEQUENCE [LARGE SCALE GENOMIC DNA]</scope>
    <source>
        <strain evidence="1 2">CGMCC 1.10978</strain>
    </source>
</reference>
<sequence length="37" mass="3921">HAAIAALAKEGKMTGKDVARAIKQYKIDVEKVNPVGV</sequence>
<evidence type="ECO:0000313" key="1">
    <source>
        <dbReference type="EMBL" id="SOD57933.1"/>
    </source>
</evidence>
<dbReference type="Gene3D" id="3.40.50.920">
    <property type="match status" value="1"/>
</dbReference>
<gene>
    <name evidence="1" type="ORF">SAMN06296416_1214</name>
</gene>
<dbReference type="InterPro" id="IPR009014">
    <property type="entry name" value="Transketo_C/PFOR_II"/>
</dbReference>
<keyword evidence="2" id="KW-1185">Reference proteome</keyword>
<evidence type="ECO:0000313" key="2">
    <source>
        <dbReference type="Proteomes" id="UP000219374"/>
    </source>
</evidence>
<protein>
    <submittedName>
        <fullName evidence="1">Uncharacterized protein</fullName>
    </submittedName>
</protein>
<proteinExistence type="predicted"/>
<dbReference type="Proteomes" id="UP000219374">
    <property type="component" value="Unassembled WGS sequence"/>
</dbReference>